<dbReference type="SUPFAM" id="SSF46689">
    <property type="entry name" value="Homeodomain-like"/>
    <property type="match status" value="1"/>
</dbReference>
<dbReference type="PANTHER" id="PTHR47506">
    <property type="entry name" value="TRANSCRIPTIONAL REGULATORY PROTEIN"/>
    <property type="match status" value="1"/>
</dbReference>
<dbReference type="InterPro" id="IPR036271">
    <property type="entry name" value="Tet_transcr_reg_TetR-rel_C_sf"/>
</dbReference>
<keyword evidence="3" id="KW-0804">Transcription</keyword>
<accession>A0A6N8JGW2</accession>
<dbReference type="OrthoDB" id="9798857at2"/>
<evidence type="ECO:0000313" key="6">
    <source>
        <dbReference type="EMBL" id="MVT44535.1"/>
    </source>
</evidence>
<dbReference type="PANTHER" id="PTHR47506:SF3">
    <property type="entry name" value="HTH-TYPE TRANSCRIPTIONAL REGULATOR LMRA"/>
    <property type="match status" value="1"/>
</dbReference>
<protein>
    <submittedName>
        <fullName evidence="6">TetR family transcriptional regulator</fullName>
    </submittedName>
</protein>
<dbReference type="PROSITE" id="PS50977">
    <property type="entry name" value="HTH_TETR_2"/>
    <property type="match status" value="1"/>
</dbReference>
<name>A0A6N8JGW2_9BACT</name>
<dbReference type="AlphaFoldDB" id="A0A6N8JGW2"/>
<dbReference type="GO" id="GO:0003677">
    <property type="term" value="F:DNA binding"/>
    <property type="evidence" value="ECO:0007669"/>
    <property type="project" value="UniProtKB-UniRule"/>
</dbReference>
<dbReference type="InterPro" id="IPR011075">
    <property type="entry name" value="TetR_C"/>
</dbReference>
<keyword evidence="7" id="KW-1185">Reference proteome</keyword>
<keyword evidence="2 4" id="KW-0238">DNA-binding</keyword>
<feature type="domain" description="HTH tetR-type" evidence="5">
    <location>
        <begin position="5"/>
        <end position="65"/>
    </location>
</feature>
<gene>
    <name evidence="6" type="ORF">GO495_28330</name>
</gene>
<organism evidence="6 7">
    <name type="scientific">Chitinophaga oryziterrae</name>
    <dbReference type="NCBI Taxonomy" id="1031224"/>
    <lineage>
        <taxon>Bacteria</taxon>
        <taxon>Pseudomonadati</taxon>
        <taxon>Bacteroidota</taxon>
        <taxon>Chitinophagia</taxon>
        <taxon>Chitinophagales</taxon>
        <taxon>Chitinophagaceae</taxon>
        <taxon>Chitinophaga</taxon>
    </lineage>
</organism>
<evidence type="ECO:0000256" key="4">
    <source>
        <dbReference type="PROSITE-ProRule" id="PRU00335"/>
    </source>
</evidence>
<comment type="caution">
    <text evidence="6">The sequence shown here is derived from an EMBL/GenBank/DDBJ whole genome shotgun (WGS) entry which is preliminary data.</text>
</comment>
<dbReference type="EMBL" id="WRXO01000011">
    <property type="protein sequence ID" value="MVT44535.1"/>
    <property type="molecule type" value="Genomic_DNA"/>
</dbReference>
<evidence type="ECO:0000256" key="1">
    <source>
        <dbReference type="ARBA" id="ARBA00023015"/>
    </source>
</evidence>
<dbReference type="RefSeq" id="WP_157303326.1">
    <property type="nucleotide sequence ID" value="NZ_BAAAZB010000036.1"/>
</dbReference>
<sequence length="196" mass="21925">MTKSERTKNFIIERMAEIFNKRGYAGTTMADVEIITGLSRGGIYGNFENKEVMALAVFDYNLSKLCKAIRDQMLVANSYHDKILVYAKVYKALYEDDFILGGSPILNTATEADDTNSLLKERAASASKAWQNCMMEFIVAGIESGEFKRDIDIDQITFSILSLIEGGLMLSRVANDRSRMDQIMSTVEGMMNSIHA</sequence>
<dbReference type="Pfam" id="PF00440">
    <property type="entry name" value="TetR_N"/>
    <property type="match status" value="1"/>
</dbReference>
<dbReference type="Gene3D" id="1.10.357.10">
    <property type="entry name" value="Tetracycline Repressor, domain 2"/>
    <property type="match status" value="1"/>
</dbReference>
<evidence type="ECO:0000256" key="3">
    <source>
        <dbReference type="ARBA" id="ARBA00023163"/>
    </source>
</evidence>
<dbReference type="SUPFAM" id="SSF48498">
    <property type="entry name" value="Tetracyclin repressor-like, C-terminal domain"/>
    <property type="match status" value="1"/>
</dbReference>
<keyword evidence="1" id="KW-0805">Transcription regulation</keyword>
<dbReference type="InterPro" id="IPR001647">
    <property type="entry name" value="HTH_TetR"/>
</dbReference>
<dbReference type="Pfam" id="PF16925">
    <property type="entry name" value="TetR_C_13"/>
    <property type="match status" value="1"/>
</dbReference>
<evidence type="ECO:0000256" key="2">
    <source>
        <dbReference type="ARBA" id="ARBA00023125"/>
    </source>
</evidence>
<dbReference type="Proteomes" id="UP000468388">
    <property type="component" value="Unassembled WGS sequence"/>
</dbReference>
<proteinExistence type="predicted"/>
<evidence type="ECO:0000313" key="7">
    <source>
        <dbReference type="Proteomes" id="UP000468388"/>
    </source>
</evidence>
<feature type="DNA-binding region" description="H-T-H motif" evidence="4">
    <location>
        <begin position="28"/>
        <end position="47"/>
    </location>
</feature>
<dbReference type="InterPro" id="IPR009057">
    <property type="entry name" value="Homeodomain-like_sf"/>
</dbReference>
<evidence type="ECO:0000259" key="5">
    <source>
        <dbReference type="PROSITE" id="PS50977"/>
    </source>
</evidence>
<reference evidence="6 7" key="1">
    <citation type="submission" date="2019-12" db="EMBL/GenBank/DDBJ databases">
        <title>The draft genomic sequence of strain Chitinophaga oryziterrae JCM 16595.</title>
        <authorList>
            <person name="Zhang X."/>
        </authorList>
    </citation>
    <scope>NUCLEOTIDE SEQUENCE [LARGE SCALE GENOMIC DNA]</scope>
    <source>
        <strain evidence="6 7">JCM 16595</strain>
    </source>
</reference>